<feature type="transmembrane region" description="Helical" evidence="1">
    <location>
        <begin position="185"/>
        <end position="205"/>
    </location>
</feature>
<accession>F2K3N5</accession>
<dbReference type="KEGG" id="mme:Marme_3258"/>
<dbReference type="PATRIC" id="fig|717774.3.peg.3352"/>
<dbReference type="EMBL" id="CP002583">
    <property type="protein sequence ID" value="ADZ92474.1"/>
    <property type="molecule type" value="Genomic_DNA"/>
</dbReference>
<feature type="transmembrane region" description="Helical" evidence="1">
    <location>
        <begin position="15"/>
        <end position="41"/>
    </location>
</feature>
<proteinExistence type="predicted"/>
<dbReference type="OrthoDB" id="5659946at2"/>
<feature type="transmembrane region" description="Helical" evidence="1">
    <location>
        <begin position="147"/>
        <end position="165"/>
    </location>
</feature>
<dbReference type="STRING" id="717774.Marme_3258"/>
<evidence type="ECO:0000256" key="1">
    <source>
        <dbReference type="SAM" id="Phobius"/>
    </source>
</evidence>
<protein>
    <recommendedName>
        <fullName evidence="4">DUF2232 domain-containing protein</fullName>
    </recommendedName>
</protein>
<dbReference type="eggNOG" id="ENOG50329TX">
    <property type="taxonomic scope" value="Bacteria"/>
</dbReference>
<gene>
    <name evidence="2" type="ordered locus">Marme_3258</name>
</gene>
<dbReference type="AlphaFoldDB" id="F2K3N5"/>
<keyword evidence="3" id="KW-1185">Reference proteome</keyword>
<reference evidence="2 3" key="1">
    <citation type="journal article" date="2012" name="Stand. Genomic Sci.">
        <title>Complete genome sequence of the melanogenic marine bacterium Marinomonas mediterranea type strain (MMB-1(T)).</title>
        <authorList>
            <person name="Lucas-Elio P."/>
            <person name="Goodwin L."/>
            <person name="Woyke T."/>
            <person name="Pitluck S."/>
            <person name="Nolan M."/>
            <person name="Kyrpides N.C."/>
            <person name="Detter J.C."/>
            <person name="Copeland A."/>
            <person name="Teshima H."/>
            <person name="Bruce D."/>
            <person name="Detter C."/>
            <person name="Tapia R."/>
            <person name="Han S."/>
            <person name="Land M.L."/>
            <person name="Ivanova N."/>
            <person name="Mikhailova N."/>
            <person name="Johnston A.W."/>
            <person name="Sanchez-Amat A."/>
        </authorList>
    </citation>
    <scope>NUCLEOTIDE SEQUENCE [LARGE SCALE GENOMIC DNA]</scope>
    <source>
        <strain evidence="3">ATCC 700492 / JCM 21426 / NBRC 103028 / MMB-1</strain>
    </source>
</reference>
<feature type="transmembrane region" description="Helical" evidence="1">
    <location>
        <begin position="91"/>
        <end position="108"/>
    </location>
</feature>
<keyword evidence="1" id="KW-0472">Membrane</keyword>
<keyword evidence="1" id="KW-0812">Transmembrane</keyword>
<evidence type="ECO:0008006" key="4">
    <source>
        <dbReference type="Google" id="ProtNLM"/>
    </source>
</evidence>
<keyword evidence="1" id="KW-1133">Transmembrane helix</keyword>
<name>F2K3N5_MARM1</name>
<dbReference type="RefSeq" id="WP_013662376.1">
    <property type="nucleotide sequence ID" value="NC_015276.1"/>
</dbReference>
<feature type="transmembrane region" description="Helical" evidence="1">
    <location>
        <begin position="211"/>
        <end position="232"/>
    </location>
</feature>
<feature type="transmembrane region" description="Helical" evidence="1">
    <location>
        <begin position="61"/>
        <end position="84"/>
    </location>
</feature>
<feature type="transmembrane region" description="Helical" evidence="1">
    <location>
        <begin position="244"/>
        <end position="267"/>
    </location>
</feature>
<dbReference type="Proteomes" id="UP000001062">
    <property type="component" value="Chromosome"/>
</dbReference>
<evidence type="ECO:0000313" key="3">
    <source>
        <dbReference type="Proteomes" id="UP000001062"/>
    </source>
</evidence>
<dbReference type="HOGENOM" id="CLU_075529_0_0_6"/>
<organism evidence="2 3">
    <name type="scientific">Marinomonas mediterranea (strain ATCC 700492 / JCM 21426 / NBRC 103028 / MMB-1)</name>
    <dbReference type="NCBI Taxonomy" id="717774"/>
    <lineage>
        <taxon>Bacteria</taxon>
        <taxon>Pseudomonadati</taxon>
        <taxon>Pseudomonadota</taxon>
        <taxon>Gammaproteobacteria</taxon>
        <taxon>Oceanospirillales</taxon>
        <taxon>Oceanospirillaceae</taxon>
        <taxon>Marinomonas</taxon>
    </lineage>
</organism>
<evidence type="ECO:0000313" key="2">
    <source>
        <dbReference type="EMBL" id="ADZ92474.1"/>
    </source>
</evidence>
<sequence>MSGLADWVMKKRMNAIISVAAFSVIPVMFWLAAAILGLVVLRKGVKEGIPVLAWGGLPALLLWFFQGDATALMVLLDTLLLAYILRLKVSWSWVILSASWLAILSAWLQPLIMRDMLEFATELTQHILANQNGTVGLSKETIFQKSVIAISVVQVFASVGALFLARRWQAGLYNPGGLKKEFHALRLPVPFALALVAMVFIGESLEGQFEIFAKASIPALVLPGLALVHGVLAKKRIGLAGLVLFYLIGLFMLNVYFLSVVMVLAIIDSFVDIRSRFKANPSGSNES</sequence>